<dbReference type="Gene3D" id="3.55.50.10">
    <property type="entry name" value="Baseplate protein-like domains"/>
    <property type="match status" value="1"/>
</dbReference>
<proteinExistence type="predicted"/>
<reference evidence="2" key="2">
    <citation type="submission" date="2021-04" db="EMBL/GenBank/DDBJ databases">
        <title>Brevibacillus composti FJAT-54423, complete genome.</title>
        <authorList>
            <person name="Tang R."/>
        </authorList>
    </citation>
    <scope>NUCLEOTIDE SEQUENCE</scope>
    <source>
        <strain evidence="2">FJAT-54424</strain>
    </source>
</reference>
<dbReference type="AlphaFoldDB" id="A0A7T5EN98"/>
<dbReference type="Proteomes" id="UP000595847">
    <property type="component" value="Chromosome"/>
</dbReference>
<evidence type="ECO:0000313" key="1">
    <source>
        <dbReference type="EMBL" id="QQE75725.1"/>
    </source>
</evidence>
<dbReference type="KEGG" id="bcop:JD108_07560"/>
<evidence type="ECO:0000313" key="4">
    <source>
        <dbReference type="Proteomes" id="UP000677234"/>
    </source>
</evidence>
<accession>A0A7T5EN98</accession>
<gene>
    <name evidence="1" type="ORF">JD108_07560</name>
    <name evidence="2" type="ORF">KDJ56_07240</name>
</gene>
<protein>
    <submittedName>
        <fullName evidence="1">Late control protein</fullName>
    </submittedName>
</protein>
<reference evidence="1 3" key="1">
    <citation type="submission" date="2020-12" db="EMBL/GenBank/DDBJ databases">
        <title>strain FJAT-54423T represents a novel species of the genus Brevibacillus.</title>
        <authorList>
            <person name="Tang R."/>
        </authorList>
    </citation>
    <scope>NUCLEOTIDE SEQUENCE [LARGE SCALE GENOMIC DNA]</scope>
    <source>
        <strain evidence="1 3">FJAT-54423</strain>
    </source>
</reference>
<dbReference type="Gene3D" id="4.10.220.110">
    <property type="match status" value="1"/>
</dbReference>
<dbReference type="EMBL" id="CP073708">
    <property type="protein sequence ID" value="QUO42751.1"/>
    <property type="molecule type" value="Genomic_DNA"/>
</dbReference>
<dbReference type="SUPFAM" id="SSF69279">
    <property type="entry name" value="Phage tail proteins"/>
    <property type="match status" value="1"/>
</dbReference>
<dbReference type="Pfam" id="PF05954">
    <property type="entry name" value="Phage_GPD"/>
    <property type="match status" value="1"/>
</dbReference>
<dbReference type="Gene3D" id="2.30.110.50">
    <property type="match status" value="1"/>
</dbReference>
<evidence type="ECO:0000313" key="2">
    <source>
        <dbReference type="EMBL" id="QUO42751.1"/>
    </source>
</evidence>
<name>A0A7T5EN98_9BACL</name>
<evidence type="ECO:0000313" key="3">
    <source>
        <dbReference type="Proteomes" id="UP000595847"/>
    </source>
</evidence>
<organism evidence="1 3">
    <name type="scientific">Brevibacillus composti</name>
    <dbReference type="NCBI Taxonomy" id="2796470"/>
    <lineage>
        <taxon>Bacteria</taxon>
        <taxon>Bacillati</taxon>
        <taxon>Bacillota</taxon>
        <taxon>Bacilli</taxon>
        <taxon>Bacillales</taxon>
        <taxon>Paenibacillaceae</taxon>
        <taxon>Brevibacillus</taxon>
    </lineage>
</organism>
<keyword evidence="4" id="KW-1185">Reference proteome</keyword>
<dbReference type="EMBL" id="CP066308">
    <property type="protein sequence ID" value="QQE75725.1"/>
    <property type="molecule type" value="Genomic_DNA"/>
</dbReference>
<dbReference type="RefSeq" id="WP_198829239.1">
    <property type="nucleotide sequence ID" value="NZ_CP066308.1"/>
</dbReference>
<sequence>MNARKAWLQVKYNSKDITADLQPHLLGWSYTDNLSGQADDLQITLEDAERKWIGPWFPEKGAVLTGVVYRQDWEKYGITNTLNIGQFEIDEVEASLPPCAVSIKGISVPESSSLRGEEKHQAWEKTKLSVIAADKASKAKLKLMYDVDDDPEYDRVEQTGETDLSFLMRLCSEAGLCMKVTGTQLVIVDEAKYEANAPIAILQPVDVSSFRGRSSTQGAYRSCRVEYHSPKGRRNIVYTYTPPNAPKTGRTLYVNQRVASVKEAERLAKKKLREANKDAMNVSLSLPGDTRFVAGITLSLSGFGAFDGKYIVTRAMHTQQGRYETGLELRRCLEGY</sequence>
<dbReference type="Proteomes" id="UP000677234">
    <property type="component" value="Chromosome"/>
</dbReference>